<evidence type="ECO:0000313" key="1">
    <source>
        <dbReference type="EMBL" id="GBN49810.1"/>
    </source>
</evidence>
<reference evidence="1 2" key="1">
    <citation type="journal article" date="2019" name="Sci. Rep.">
        <title>Orb-weaving spider Araneus ventricosus genome elucidates the spidroin gene catalogue.</title>
        <authorList>
            <person name="Kono N."/>
            <person name="Nakamura H."/>
            <person name="Ohtoshi R."/>
            <person name="Moran D.A.P."/>
            <person name="Shinohara A."/>
            <person name="Yoshida Y."/>
            <person name="Fujiwara M."/>
            <person name="Mori M."/>
            <person name="Tomita M."/>
            <person name="Arakawa K."/>
        </authorList>
    </citation>
    <scope>NUCLEOTIDE SEQUENCE [LARGE SCALE GENOMIC DNA]</scope>
</reference>
<protein>
    <submittedName>
        <fullName evidence="1">Uncharacterized protein</fullName>
    </submittedName>
</protein>
<name>A0A4Y2PH48_ARAVE</name>
<dbReference type="AlphaFoldDB" id="A0A4Y2PH48"/>
<evidence type="ECO:0000313" key="2">
    <source>
        <dbReference type="Proteomes" id="UP000499080"/>
    </source>
</evidence>
<comment type="caution">
    <text evidence="1">The sequence shown here is derived from an EMBL/GenBank/DDBJ whole genome shotgun (WGS) entry which is preliminary data.</text>
</comment>
<gene>
    <name evidence="1" type="ORF">AVEN_272290_1</name>
</gene>
<dbReference type="Proteomes" id="UP000499080">
    <property type="component" value="Unassembled WGS sequence"/>
</dbReference>
<sequence>MQKKILLQEHTSLYQASREKGKMNDQRFSSILPSFRWYESEFKAAHPRGGALQSIWIALLKTVPIFISYIYSGHSRRFQSSLLIAAISTYSSSPLKQDLHLLLLPFETRSPPRSYSSTVVFAFVRAACSPSRGSYFSFITECAKWKTNDVGFPNFSTTTVQLSSDIRIDGRFWCEVLQMEWNCVLVNVQLKGTGTESGLRDSANN</sequence>
<accession>A0A4Y2PH48</accession>
<proteinExistence type="predicted"/>
<organism evidence="1 2">
    <name type="scientific">Araneus ventricosus</name>
    <name type="common">Orbweaver spider</name>
    <name type="synonym">Epeira ventricosa</name>
    <dbReference type="NCBI Taxonomy" id="182803"/>
    <lineage>
        <taxon>Eukaryota</taxon>
        <taxon>Metazoa</taxon>
        <taxon>Ecdysozoa</taxon>
        <taxon>Arthropoda</taxon>
        <taxon>Chelicerata</taxon>
        <taxon>Arachnida</taxon>
        <taxon>Araneae</taxon>
        <taxon>Araneomorphae</taxon>
        <taxon>Entelegynae</taxon>
        <taxon>Araneoidea</taxon>
        <taxon>Araneidae</taxon>
        <taxon>Araneus</taxon>
    </lineage>
</organism>
<keyword evidence="2" id="KW-1185">Reference proteome</keyword>
<dbReference type="EMBL" id="BGPR01011138">
    <property type="protein sequence ID" value="GBN49810.1"/>
    <property type="molecule type" value="Genomic_DNA"/>
</dbReference>